<keyword evidence="1" id="KW-0812">Transmembrane</keyword>
<keyword evidence="1" id="KW-0472">Membrane</keyword>
<sequence length="189" mass="21042">MLFCKFNCKLISKWEKGYSVPDADLLSKLADELDVSVSELLGKDEIPAEETDSLSNQLARINEQLSIRNRRAKRVWKAAIVLAIVFFLVIPAVTILGNMMWSSNLDGADTGYAGRLEYTCTLDGEEYSYDIEYDDHYHVTAGGGDSFVADHTDVENYDDARKAAAAIEDYFRNHGGTAEQTEAKGLELD</sequence>
<dbReference type="InterPro" id="IPR001387">
    <property type="entry name" value="Cro/C1-type_HTH"/>
</dbReference>
<feature type="domain" description="HTH cro/C1-type" evidence="2">
    <location>
        <begin position="11"/>
        <end position="40"/>
    </location>
</feature>
<evidence type="ECO:0000313" key="4">
    <source>
        <dbReference type="Proteomes" id="UP000469424"/>
    </source>
</evidence>
<keyword evidence="4" id="KW-1185">Reference proteome</keyword>
<feature type="transmembrane region" description="Helical" evidence="1">
    <location>
        <begin position="78"/>
        <end position="101"/>
    </location>
</feature>
<dbReference type="InterPro" id="IPR010982">
    <property type="entry name" value="Lambda_DNA-bd_dom_sf"/>
</dbReference>
<dbReference type="Pfam" id="PF01381">
    <property type="entry name" value="HTH_3"/>
    <property type="match status" value="1"/>
</dbReference>
<evidence type="ECO:0000259" key="2">
    <source>
        <dbReference type="PROSITE" id="PS50943"/>
    </source>
</evidence>
<name>A0A6N7XKL3_9FIRM</name>
<proteinExistence type="predicted"/>
<dbReference type="GO" id="GO:0003677">
    <property type="term" value="F:DNA binding"/>
    <property type="evidence" value="ECO:0007669"/>
    <property type="project" value="InterPro"/>
</dbReference>
<dbReference type="AlphaFoldDB" id="A0A6N7XKL3"/>
<reference evidence="3 4" key="1">
    <citation type="submission" date="2019-08" db="EMBL/GenBank/DDBJ databases">
        <title>In-depth cultivation of the pig gut microbiome towards novel bacterial diversity and tailored functional studies.</title>
        <authorList>
            <person name="Wylensek D."/>
            <person name="Hitch T.C.A."/>
            <person name="Clavel T."/>
        </authorList>
    </citation>
    <scope>NUCLEOTIDE SEQUENCE [LARGE SCALE GENOMIC DNA]</scope>
    <source>
        <strain evidence="3 4">WCA-MUC-591-APC-4B</strain>
    </source>
</reference>
<dbReference type="Gene3D" id="1.10.260.40">
    <property type="entry name" value="lambda repressor-like DNA-binding domains"/>
    <property type="match status" value="1"/>
</dbReference>
<organism evidence="3 4">
    <name type="scientific">Mogibacterium kristiansenii</name>
    <dbReference type="NCBI Taxonomy" id="2606708"/>
    <lineage>
        <taxon>Bacteria</taxon>
        <taxon>Bacillati</taxon>
        <taxon>Bacillota</taxon>
        <taxon>Clostridia</taxon>
        <taxon>Peptostreptococcales</taxon>
        <taxon>Anaerovoracaceae</taxon>
        <taxon>Mogibacterium</taxon>
    </lineage>
</organism>
<keyword evidence="1" id="KW-1133">Transmembrane helix</keyword>
<dbReference type="SUPFAM" id="SSF47413">
    <property type="entry name" value="lambda repressor-like DNA-binding domains"/>
    <property type="match status" value="1"/>
</dbReference>
<protein>
    <submittedName>
        <fullName evidence="3">Helix-turn-helix domain-containing protein</fullName>
    </submittedName>
</protein>
<evidence type="ECO:0000313" key="3">
    <source>
        <dbReference type="EMBL" id="MST70131.1"/>
    </source>
</evidence>
<dbReference type="Proteomes" id="UP000469424">
    <property type="component" value="Unassembled WGS sequence"/>
</dbReference>
<dbReference type="CDD" id="cd00093">
    <property type="entry name" value="HTH_XRE"/>
    <property type="match status" value="1"/>
</dbReference>
<dbReference type="RefSeq" id="WP_154553696.1">
    <property type="nucleotide sequence ID" value="NZ_JBJESO010000033.1"/>
</dbReference>
<gene>
    <name evidence="3" type="ORF">FYJ65_02055</name>
</gene>
<accession>A0A6N7XKL3</accession>
<dbReference type="PROSITE" id="PS50943">
    <property type="entry name" value="HTH_CROC1"/>
    <property type="match status" value="1"/>
</dbReference>
<dbReference type="EMBL" id="VUNA01000003">
    <property type="protein sequence ID" value="MST70131.1"/>
    <property type="molecule type" value="Genomic_DNA"/>
</dbReference>
<evidence type="ECO:0000256" key="1">
    <source>
        <dbReference type="SAM" id="Phobius"/>
    </source>
</evidence>
<comment type="caution">
    <text evidence="3">The sequence shown here is derived from an EMBL/GenBank/DDBJ whole genome shotgun (WGS) entry which is preliminary data.</text>
</comment>